<evidence type="ECO:0000256" key="7">
    <source>
        <dbReference type="SAM" id="Phobius"/>
    </source>
</evidence>
<comment type="subcellular location">
    <subcellularLocation>
        <location evidence="1">Cell membrane</location>
        <topology evidence="1">Multi-pass membrane protein</topology>
    </subcellularLocation>
</comment>
<dbReference type="GO" id="GO:0005886">
    <property type="term" value="C:plasma membrane"/>
    <property type="evidence" value="ECO:0007669"/>
    <property type="project" value="UniProtKB-SubCell"/>
</dbReference>
<feature type="domain" description="HAMP" evidence="8">
    <location>
        <begin position="314"/>
        <end position="369"/>
    </location>
</feature>
<dbReference type="AlphaFoldDB" id="A0A2Z2KJI7"/>
<feature type="transmembrane region" description="Helical" evidence="7">
    <location>
        <begin position="295"/>
        <end position="317"/>
    </location>
</feature>
<sequence>MTIKRLCKNKGDSGMSFLKKLPIIFQLSFLASIIVFLMIVIIVSNYFRASEVIKRDNENYFKEIISQLNQTISSNSDVIKRIIEKISYNEQVVQTYLNTMDPVEKYAAYKQLKSYITDMAGMKDGILDIALLGNDGINFNIQGDIDQLSPMVQDIPGKRLYYYLGLKSLIYKYKSINVIVVGAPIYSISNFENIEKKLGTLVMVLDTKALVGFKNPVNISNGSMVYMSDRQGRIFYSNDDTAQLGDVLQSDRLTGHNAQFIIQKASIPDLDGEILMKMPNKVLLQGLDKIRSQQFSLMGIALLLLVIPFLFVINNILQPLKKLMRLMNEIKLGQKDHLKKRIEIDGYAEMIIMSSRFNQMMEKIEDLTVLLLESERMLYESELVKKQAELAYLQSQINPHFLYNTLESIKGIAVEEESKRIFDLAKALGIFFRFSIKGPDIVPLAQELTIVQNYVYIQKIRFGERLEVEYDFNVEVLNLMIPKMILQPIVENAIFHGIEPNIDKSHLLLKGYLSEQELCIVVKDNGVGIETDHLKSIEDTLCNRTEDIGHGRTAPKSIGLINVNDRIRLTYGNEYGISISTPSGGGTQVLFKMPIRREQHV</sequence>
<evidence type="ECO:0000256" key="4">
    <source>
        <dbReference type="ARBA" id="ARBA00022679"/>
    </source>
</evidence>
<proteinExistence type="predicted"/>
<evidence type="ECO:0000313" key="10">
    <source>
        <dbReference type="Proteomes" id="UP000249890"/>
    </source>
</evidence>
<dbReference type="PANTHER" id="PTHR34220">
    <property type="entry name" value="SENSOR HISTIDINE KINASE YPDA"/>
    <property type="match status" value="1"/>
</dbReference>
<dbReference type="Gene3D" id="6.10.340.10">
    <property type="match status" value="1"/>
</dbReference>
<dbReference type="PROSITE" id="PS50885">
    <property type="entry name" value="HAMP"/>
    <property type="match status" value="1"/>
</dbReference>
<dbReference type="KEGG" id="pdh:B9T62_23165"/>
<evidence type="ECO:0000259" key="8">
    <source>
        <dbReference type="PROSITE" id="PS50885"/>
    </source>
</evidence>
<dbReference type="Pfam" id="PF06580">
    <property type="entry name" value="His_kinase"/>
    <property type="match status" value="1"/>
</dbReference>
<feature type="transmembrane region" description="Helical" evidence="7">
    <location>
        <begin position="21"/>
        <end position="47"/>
    </location>
</feature>
<evidence type="ECO:0000256" key="2">
    <source>
        <dbReference type="ARBA" id="ARBA00022475"/>
    </source>
</evidence>
<organism evidence="9 10">
    <name type="scientific">Paenibacillus donghaensis</name>
    <dbReference type="NCBI Taxonomy" id="414771"/>
    <lineage>
        <taxon>Bacteria</taxon>
        <taxon>Bacillati</taxon>
        <taxon>Bacillota</taxon>
        <taxon>Bacilli</taxon>
        <taxon>Bacillales</taxon>
        <taxon>Paenibacillaceae</taxon>
        <taxon>Paenibacillus</taxon>
    </lineage>
</organism>
<protein>
    <recommendedName>
        <fullName evidence="8">HAMP domain-containing protein</fullName>
    </recommendedName>
</protein>
<keyword evidence="5" id="KW-0418">Kinase</keyword>
<dbReference type="OrthoDB" id="9809348at2"/>
<keyword evidence="10" id="KW-1185">Reference proteome</keyword>
<evidence type="ECO:0000256" key="3">
    <source>
        <dbReference type="ARBA" id="ARBA00022553"/>
    </source>
</evidence>
<evidence type="ECO:0000313" key="9">
    <source>
        <dbReference type="EMBL" id="ASA23450.1"/>
    </source>
</evidence>
<dbReference type="SUPFAM" id="SSF55874">
    <property type="entry name" value="ATPase domain of HSP90 chaperone/DNA topoisomerase II/histidine kinase"/>
    <property type="match status" value="1"/>
</dbReference>
<dbReference type="Pfam" id="PF02518">
    <property type="entry name" value="HATPase_c"/>
    <property type="match status" value="1"/>
</dbReference>
<keyword evidence="3" id="KW-0597">Phosphoprotein</keyword>
<keyword evidence="7" id="KW-0812">Transmembrane</keyword>
<gene>
    <name evidence="9" type="ORF">B9T62_23165</name>
</gene>
<dbReference type="EMBL" id="CP021780">
    <property type="protein sequence ID" value="ASA23450.1"/>
    <property type="molecule type" value="Genomic_DNA"/>
</dbReference>
<keyword evidence="6 7" id="KW-0472">Membrane</keyword>
<dbReference type="InterPro" id="IPR050640">
    <property type="entry name" value="Bact_2-comp_sensor_kinase"/>
</dbReference>
<keyword evidence="4" id="KW-0808">Transferase</keyword>
<dbReference type="InterPro" id="IPR010559">
    <property type="entry name" value="Sig_transdc_His_kin_internal"/>
</dbReference>
<dbReference type="Proteomes" id="UP000249890">
    <property type="component" value="Chromosome"/>
</dbReference>
<dbReference type="SMART" id="SM00304">
    <property type="entry name" value="HAMP"/>
    <property type="match status" value="1"/>
</dbReference>
<evidence type="ECO:0000256" key="5">
    <source>
        <dbReference type="ARBA" id="ARBA00022777"/>
    </source>
</evidence>
<dbReference type="PANTHER" id="PTHR34220:SF7">
    <property type="entry name" value="SENSOR HISTIDINE KINASE YPDA"/>
    <property type="match status" value="1"/>
</dbReference>
<name>A0A2Z2KJI7_9BACL</name>
<evidence type="ECO:0000256" key="6">
    <source>
        <dbReference type="ARBA" id="ARBA00023136"/>
    </source>
</evidence>
<dbReference type="GO" id="GO:0000155">
    <property type="term" value="F:phosphorelay sensor kinase activity"/>
    <property type="evidence" value="ECO:0007669"/>
    <property type="project" value="InterPro"/>
</dbReference>
<dbReference type="InterPro" id="IPR003660">
    <property type="entry name" value="HAMP_dom"/>
</dbReference>
<keyword evidence="7" id="KW-1133">Transmembrane helix</keyword>
<reference evidence="9 10" key="1">
    <citation type="submission" date="2017-06" db="EMBL/GenBank/DDBJ databases">
        <title>Complete genome sequence of Paenibacillus donghaensis KCTC 13049T isolated from East Sea sediment, South Korea.</title>
        <authorList>
            <person name="Jung B.K."/>
            <person name="Hong S.-J."/>
            <person name="Shin J.-H."/>
        </authorList>
    </citation>
    <scope>NUCLEOTIDE SEQUENCE [LARGE SCALE GENOMIC DNA]</scope>
    <source>
        <strain evidence="9 10">KCTC 13049</strain>
    </source>
</reference>
<dbReference type="InterPro" id="IPR036890">
    <property type="entry name" value="HATPase_C_sf"/>
</dbReference>
<dbReference type="CDD" id="cd06225">
    <property type="entry name" value="HAMP"/>
    <property type="match status" value="1"/>
</dbReference>
<accession>A0A2Z2KJI7</accession>
<keyword evidence="2" id="KW-1003">Cell membrane</keyword>
<dbReference type="Gene3D" id="3.30.565.10">
    <property type="entry name" value="Histidine kinase-like ATPase, C-terminal domain"/>
    <property type="match status" value="1"/>
</dbReference>
<dbReference type="InterPro" id="IPR003594">
    <property type="entry name" value="HATPase_dom"/>
</dbReference>
<evidence type="ECO:0000256" key="1">
    <source>
        <dbReference type="ARBA" id="ARBA00004651"/>
    </source>
</evidence>